<name>A0ABW4KUQ8_9BURK</name>
<evidence type="ECO:0000313" key="2">
    <source>
        <dbReference type="EMBL" id="MFD1711121.1"/>
    </source>
</evidence>
<dbReference type="RefSeq" id="WP_147914856.1">
    <property type="nucleotide sequence ID" value="NZ_JBHUEJ010000020.1"/>
</dbReference>
<organism evidence="2 3">
    <name type="scientific">Ottowia flava</name>
    <dbReference type="NCBI Taxonomy" id="2675430"/>
    <lineage>
        <taxon>Bacteria</taxon>
        <taxon>Pseudomonadati</taxon>
        <taxon>Pseudomonadota</taxon>
        <taxon>Betaproteobacteria</taxon>
        <taxon>Burkholderiales</taxon>
        <taxon>Comamonadaceae</taxon>
        <taxon>Ottowia</taxon>
    </lineage>
</organism>
<feature type="compositionally biased region" description="Basic residues" evidence="1">
    <location>
        <begin position="89"/>
        <end position="102"/>
    </location>
</feature>
<proteinExistence type="predicted"/>
<comment type="caution">
    <text evidence="2">The sequence shown here is derived from an EMBL/GenBank/DDBJ whole genome shotgun (WGS) entry which is preliminary data.</text>
</comment>
<dbReference type="Pfam" id="PF11306">
    <property type="entry name" value="DUF3108"/>
    <property type="match status" value="1"/>
</dbReference>
<protein>
    <submittedName>
        <fullName evidence="2">DUF3108 domain-containing protein</fullName>
    </submittedName>
</protein>
<dbReference type="InterPro" id="IPR021457">
    <property type="entry name" value="DUF3108"/>
</dbReference>
<sequence>MKAPRPAARRTLLTALLLALLGHVAVLGFLRILLQPPTLLRELAQPMYTRTLQAEAPPGPVAVAPAPVKVSTPNRPTAVVRSAQPATKTRAKPTPKPAKRPARAASASADDDAVADPASPAVSAPSDAPPPDADTATATATAQQNAPLEPQSPASAAQAAASAPDVPPSDAAPGDAGTQVASAASAPASEASAPADAEPAFLKTWPRDTRLRYHLSGNYRGELHGDAQVLWQREGTRYQTVVQMDVGILLSSRFTSQGAITDQGLKPEVYEEQVRKKRRGVRIGEDVRLNNGTRVPRPNEVQDAASQFVELGHRFATGQLQLTPGGQVNFWLARPGGVDEWTYDVVGEETLHLPRLGPVQAVHLKPRPLNKPRGPIMAEIWFAPSLQYLPVRIRITQGADTFVDLMVDTIDQR</sequence>
<feature type="compositionally biased region" description="Low complexity" evidence="1">
    <location>
        <begin position="151"/>
        <end position="200"/>
    </location>
</feature>
<accession>A0ABW4KUQ8</accession>
<feature type="region of interest" description="Disordered" evidence="1">
    <location>
        <begin position="65"/>
        <end position="200"/>
    </location>
</feature>
<keyword evidence="3" id="KW-1185">Reference proteome</keyword>
<dbReference type="EMBL" id="JBHUEJ010000020">
    <property type="protein sequence ID" value="MFD1711121.1"/>
    <property type="molecule type" value="Genomic_DNA"/>
</dbReference>
<feature type="compositionally biased region" description="Low complexity" evidence="1">
    <location>
        <begin position="115"/>
        <end position="126"/>
    </location>
</feature>
<evidence type="ECO:0000256" key="1">
    <source>
        <dbReference type="SAM" id="MobiDB-lite"/>
    </source>
</evidence>
<dbReference type="Proteomes" id="UP001597304">
    <property type="component" value="Unassembled WGS sequence"/>
</dbReference>
<reference evidence="3" key="1">
    <citation type="journal article" date="2019" name="Int. J. Syst. Evol. Microbiol.">
        <title>The Global Catalogue of Microorganisms (GCM) 10K type strain sequencing project: providing services to taxonomists for standard genome sequencing and annotation.</title>
        <authorList>
            <consortium name="The Broad Institute Genomics Platform"/>
            <consortium name="The Broad Institute Genome Sequencing Center for Infectious Disease"/>
            <person name="Wu L."/>
            <person name="Ma J."/>
        </authorList>
    </citation>
    <scope>NUCLEOTIDE SEQUENCE [LARGE SCALE GENOMIC DNA]</scope>
    <source>
        <strain evidence="3">LMG 29247</strain>
    </source>
</reference>
<evidence type="ECO:0000313" key="3">
    <source>
        <dbReference type="Proteomes" id="UP001597304"/>
    </source>
</evidence>
<gene>
    <name evidence="2" type="ORF">ACFSF0_10915</name>
</gene>
<feature type="compositionally biased region" description="Low complexity" evidence="1">
    <location>
        <begin position="133"/>
        <end position="142"/>
    </location>
</feature>